<feature type="domain" description="SMP-30/Gluconolactonase/LRE-like region" evidence="3">
    <location>
        <begin position="114"/>
        <end position="323"/>
    </location>
</feature>
<name>A0A4V3UMI5_9EURO</name>
<dbReference type="InterPro" id="IPR013658">
    <property type="entry name" value="SGL"/>
</dbReference>
<dbReference type="Gene3D" id="2.120.10.30">
    <property type="entry name" value="TolB, C-terminal domain"/>
    <property type="match status" value="1"/>
</dbReference>
<dbReference type="InterPro" id="IPR011042">
    <property type="entry name" value="6-blade_b-propeller_TolB-like"/>
</dbReference>
<dbReference type="Pfam" id="PF08450">
    <property type="entry name" value="SGL"/>
    <property type="match status" value="1"/>
</dbReference>
<feature type="chain" id="PRO_5020217195" description="SMP-30/Gluconolactonase/LRE-like region domain-containing protein" evidence="2">
    <location>
        <begin position="23"/>
        <end position="357"/>
    </location>
</feature>
<reference evidence="4 5" key="1">
    <citation type="submission" date="2019-03" db="EMBL/GenBank/DDBJ databases">
        <title>The genome sequence of a newly discovered highly antifungal drug resistant Aspergillus species, Aspergillus tanneri NIH 1004.</title>
        <authorList>
            <person name="Mounaud S."/>
            <person name="Singh I."/>
            <person name="Joardar V."/>
            <person name="Pakala S."/>
            <person name="Pakala S."/>
            <person name="Venepally P."/>
            <person name="Hoover J."/>
            <person name="Nierman W."/>
            <person name="Chung J."/>
            <person name="Losada L."/>
        </authorList>
    </citation>
    <scope>NUCLEOTIDE SEQUENCE [LARGE SCALE GENOMIC DNA]</scope>
    <source>
        <strain evidence="4 5">NIH1004</strain>
    </source>
</reference>
<dbReference type="InterPro" id="IPR051262">
    <property type="entry name" value="SMP-30/CGR1_Lactonase"/>
</dbReference>
<sequence>MIIPIFPALLWASSLLGSGVLSKTLEVPTSTATALGLPTSAFGTTIEGVGVDQIGNVYAVGYQSLANDTTAAASYGILSRAAGGASTTSDSRVFVAPKGPTGAPLLAGSRFISAGNTILLTDAVNHRVLAFDTRAKSFGIYCEDKIMIQPNDLAISVLRDNLIFLSGMNYTADSTAGISGELWTCDRGKAIRFSPWVLAAANIHRTNGIEVSPDGLSLYVSSSQNVNGSVISNRIFRFALDPVSGHILDRVPTLFYDFAESPSIDIDGMRTDVDGNLYVTRNGDAQIAKLSSNGKLLLMINIPNMGLGPRSLELGGPDGTTLYCVGLCKPPLDHRGCAASLNVNVPGHAFDSMNHSD</sequence>
<gene>
    <name evidence="4" type="ORF">EYZ11_013171</name>
</gene>
<keyword evidence="1" id="KW-0378">Hydrolase</keyword>
<evidence type="ECO:0000256" key="1">
    <source>
        <dbReference type="ARBA" id="ARBA00022801"/>
    </source>
</evidence>
<organism evidence="4 5">
    <name type="scientific">Aspergillus tanneri</name>
    <dbReference type="NCBI Taxonomy" id="1220188"/>
    <lineage>
        <taxon>Eukaryota</taxon>
        <taxon>Fungi</taxon>
        <taxon>Dikarya</taxon>
        <taxon>Ascomycota</taxon>
        <taxon>Pezizomycotina</taxon>
        <taxon>Eurotiomycetes</taxon>
        <taxon>Eurotiomycetidae</taxon>
        <taxon>Eurotiales</taxon>
        <taxon>Aspergillaceae</taxon>
        <taxon>Aspergillus</taxon>
        <taxon>Aspergillus subgen. Circumdati</taxon>
    </lineage>
</organism>
<accession>A0A4V3UMI5</accession>
<evidence type="ECO:0000256" key="2">
    <source>
        <dbReference type="SAM" id="SignalP"/>
    </source>
</evidence>
<keyword evidence="2" id="KW-0732">Signal</keyword>
<dbReference type="VEuPathDB" id="FungiDB:EYZ11_013171"/>
<dbReference type="GO" id="GO:0016787">
    <property type="term" value="F:hydrolase activity"/>
    <property type="evidence" value="ECO:0007669"/>
    <property type="project" value="UniProtKB-KW"/>
</dbReference>
<evidence type="ECO:0000313" key="4">
    <source>
        <dbReference type="EMBL" id="THC87384.1"/>
    </source>
</evidence>
<dbReference type="EMBL" id="SOSA01001248">
    <property type="protein sequence ID" value="THC87384.1"/>
    <property type="molecule type" value="Genomic_DNA"/>
</dbReference>
<feature type="signal peptide" evidence="2">
    <location>
        <begin position="1"/>
        <end position="22"/>
    </location>
</feature>
<dbReference type="PANTHER" id="PTHR47572">
    <property type="entry name" value="LIPOPROTEIN-RELATED"/>
    <property type="match status" value="1"/>
</dbReference>
<dbReference type="SUPFAM" id="SSF63829">
    <property type="entry name" value="Calcium-dependent phosphotriesterase"/>
    <property type="match status" value="1"/>
</dbReference>
<dbReference type="Proteomes" id="UP000308092">
    <property type="component" value="Unassembled WGS sequence"/>
</dbReference>
<dbReference type="PANTHER" id="PTHR47572:SF4">
    <property type="entry name" value="LACTONASE DRP35"/>
    <property type="match status" value="1"/>
</dbReference>
<evidence type="ECO:0000313" key="5">
    <source>
        <dbReference type="Proteomes" id="UP000308092"/>
    </source>
</evidence>
<proteinExistence type="predicted"/>
<dbReference type="STRING" id="1220188.A0A4V3UMI5"/>
<protein>
    <recommendedName>
        <fullName evidence="3">SMP-30/Gluconolactonase/LRE-like region domain-containing protein</fullName>
    </recommendedName>
</protein>
<keyword evidence="5" id="KW-1185">Reference proteome</keyword>
<dbReference type="AlphaFoldDB" id="A0A4V3UMI5"/>
<comment type="caution">
    <text evidence="4">The sequence shown here is derived from an EMBL/GenBank/DDBJ whole genome shotgun (WGS) entry which is preliminary data.</text>
</comment>
<evidence type="ECO:0000259" key="3">
    <source>
        <dbReference type="Pfam" id="PF08450"/>
    </source>
</evidence>